<evidence type="ECO:0000256" key="2">
    <source>
        <dbReference type="ARBA" id="ARBA00023125"/>
    </source>
</evidence>
<accession>A0A5N5RMM7</accession>
<dbReference type="GO" id="GO:0000976">
    <property type="term" value="F:transcription cis-regulatory region binding"/>
    <property type="evidence" value="ECO:0007669"/>
    <property type="project" value="TreeGrafter"/>
</dbReference>
<comment type="caution">
    <text evidence="6">The sequence shown here is derived from an EMBL/GenBank/DDBJ whole genome shotgun (WGS) entry which is preliminary data.</text>
</comment>
<dbReference type="PROSITE" id="PS00356">
    <property type="entry name" value="HTH_LACI_1"/>
    <property type="match status" value="1"/>
</dbReference>
<protein>
    <submittedName>
        <fullName evidence="6">LacI family transcriptional regulator</fullName>
    </submittedName>
</protein>
<evidence type="ECO:0000313" key="7">
    <source>
        <dbReference type="Proteomes" id="UP000326336"/>
    </source>
</evidence>
<dbReference type="AlphaFoldDB" id="A0A5N5RMM7"/>
<dbReference type="InterPro" id="IPR001387">
    <property type="entry name" value="Cro/C1-type_HTH"/>
</dbReference>
<dbReference type="SUPFAM" id="SSF47413">
    <property type="entry name" value="lambda repressor-like DNA-binding domains"/>
    <property type="match status" value="1"/>
</dbReference>
<dbReference type="PRINTS" id="PR00036">
    <property type="entry name" value="HTHLACI"/>
</dbReference>
<reference evidence="6 7" key="1">
    <citation type="journal article" date="2019" name="Int. J. Syst. Evol. Microbiol.">
        <title>Bifidobacterium jacchi sp. nov., isolated from the faeces of a baby common marmoset (Callithrix jacchus).</title>
        <authorList>
            <person name="Modesto M."/>
            <person name="Watanabe K."/>
            <person name="Arita M."/>
            <person name="Satti M."/>
            <person name="Oki K."/>
            <person name="Sciavilla P."/>
            <person name="Patavino C."/>
            <person name="Camma C."/>
            <person name="Michelini S."/>
            <person name="Sgorbati B."/>
            <person name="Mattarelli P."/>
        </authorList>
    </citation>
    <scope>NUCLEOTIDE SEQUENCE [LARGE SCALE GENOMIC DNA]</scope>
    <source>
        <strain evidence="6 7">MRM 9.3</strain>
    </source>
</reference>
<keyword evidence="7" id="KW-1185">Reference proteome</keyword>
<evidence type="ECO:0000313" key="6">
    <source>
        <dbReference type="EMBL" id="KAB5608548.1"/>
    </source>
</evidence>
<dbReference type="InterPro" id="IPR046335">
    <property type="entry name" value="LacI/GalR-like_sensor"/>
</dbReference>
<sequence>MSTMMRKKPTIRDVAQLAGVSYGTVSRYLNGGEHVSPDAAERIAQAISKAQYTPNNAARTLARQRTHAVALIIQVESNETIVQASVSAAMTGANQVLGDAGYQMVTLIANTESSTERILRLVGSDFADGYLLFSMSNDDQFAESFRNVGAPVVRSEIGGDLPYPAVDFTNEQGQYDITRYLLDKGRRRLLYICGPGYSPTALNRYEGFKRAMGDQFREGDVYFADSWEIDNGEMAVAEFESRFVRPGAAAARVAAGADSADAVAADSGAAGAGVDAAVAGVADGIDGVVCANDDIAMGAIRRLTHMGYRVPEDVSVTGFDDSPIALLSDPKLTTVRQDSQLHGETMARLLLDIMDGKPLGERHTVLLPTTIMHRRSA</sequence>
<keyword evidence="2" id="KW-0238">DNA-binding</keyword>
<dbReference type="PROSITE" id="PS50932">
    <property type="entry name" value="HTH_LACI_2"/>
    <property type="match status" value="1"/>
</dbReference>
<dbReference type="InterPro" id="IPR028082">
    <property type="entry name" value="Peripla_BP_I"/>
</dbReference>
<feature type="domain" description="HTH cro/C1-type" evidence="5">
    <location>
        <begin position="10"/>
        <end position="46"/>
    </location>
</feature>
<dbReference type="Gene3D" id="1.10.260.40">
    <property type="entry name" value="lambda repressor-like DNA-binding domains"/>
    <property type="match status" value="1"/>
</dbReference>
<dbReference type="InterPro" id="IPR010982">
    <property type="entry name" value="Lambda_DNA-bd_dom_sf"/>
</dbReference>
<evidence type="ECO:0000259" key="5">
    <source>
        <dbReference type="PROSITE" id="PS50943"/>
    </source>
</evidence>
<dbReference type="PROSITE" id="PS50943">
    <property type="entry name" value="HTH_CROC1"/>
    <property type="match status" value="1"/>
</dbReference>
<name>A0A5N5RMM7_9BIFI</name>
<keyword evidence="1" id="KW-0805">Transcription regulation</keyword>
<dbReference type="SUPFAM" id="SSF53822">
    <property type="entry name" value="Periplasmic binding protein-like I"/>
    <property type="match status" value="1"/>
</dbReference>
<organism evidence="6 7">
    <name type="scientific">Bifidobacterium jacchi</name>
    <dbReference type="NCBI Taxonomy" id="2490545"/>
    <lineage>
        <taxon>Bacteria</taxon>
        <taxon>Bacillati</taxon>
        <taxon>Actinomycetota</taxon>
        <taxon>Actinomycetes</taxon>
        <taxon>Bifidobacteriales</taxon>
        <taxon>Bifidobacteriaceae</taxon>
        <taxon>Bifidobacterium</taxon>
    </lineage>
</organism>
<dbReference type="CDD" id="cd01392">
    <property type="entry name" value="HTH_LacI"/>
    <property type="match status" value="1"/>
</dbReference>
<dbReference type="Gene3D" id="3.40.50.2300">
    <property type="match status" value="4"/>
</dbReference>
<feature type="domain" description="HTH lacI-type" evidence="4">
    <location>
        <begin position="9"/>
        <end position="63"/>
    </location>
</feature>
<keyword evidence="3" id="KW-0804">Transcription</keyword>
<evidence type="ECO:0000259" key="4">
    <source>
        <dbReference type="PROSITE" id="PS50932"/>
    </source>
</evidence>
<dbReference type="EMBL" id="RQSP01000002">
    <property type="protein sequence ID" value="KAB5608548.1"/>
    <property type="molecule type" value="Genomic_DNA"/>
</dbReference>
<proteinExistence type="predicted"/>
<evidence type="ECO:0000256" key="1">
    <source>
        <dbReference type="ARBA" id="ARBA00023015"/>
    </source>
</evidence>
<dbReference type="Proteomes" id="UP000326336">
    <property type="component" value="Unassembled WGS sequence"/>
</dbReference>
<dbReference type="CDD" id="cd06267">
    <property type="entry name" value="PBP1_LacI_sugar_binding-like"/>
    <property type="match status" value="1"/>
</dbReference>
<dbReference type="Pfam" id="PF00356">
    <property type="entry name" value="LacI"/>
    <property type="match status" value="1"/>
</dbReference>
<gene>
    <name evidence="6" type="ORF">EHS19_00965</name>
</gene>
<dbReference type="PANTHER" id="PTHR30146">
    <property type="entry name" value="LACI-RELATED TRANSCRIPTIONAL REPRESSOR"/>
    <property type="match status" value="1"/>
</dbReference>
<dbReference type="GO" id="GO:0003700">
    <property type="term" value="F:DNA-binding transcription factor activity"/>
    <property type="evidence" value="ECO:0007669"/>
    <property type="project" value="TreeGrafter"/>
</dbReference>
<evidence type="ECO:0000256" key="3">
    <source>
        <dbReference type="ARBA" id="ARBA00023163"/>
    </source>
</evidence>
<dbReference type="PANTHER" id="PTHR30146:SF109">
    <property type="entry name" value="HTH-TYPE TRANSCRIPTIONAL REGULATOR GALS"/>
    <property type="match status" value="1"/>
</dbReference>
<dbReference type="SMART" id="SM00354">
    <property type="entry name" value="HTH_LACI"/>
    <property type="match status" value="1"/>
</dbReference>
<dbReference type="OrthoDB" id="4268837at2"/>
<dbReference type="InterPro" id="IPR000843">
    <property type="entry name" value="HTH_LacI"/>
</dbReference>
<dbReference type="Pfam" id="PF13377">
    <property type="entry name" value="Peripla_BP_3"/>
    <property type="match status" value="1"/>
</dbReference>